<evidence type="ECO:0000256" key="7">
    <source>
        <dbReference type="ARBA" id="ARBA00023163"/>
    </source>
</evidence>
<evidence type="ECO:0000256" key="9">
    <source>
        <dbReference type="SAM" id="MobiDB-lite"/>
    </source>
</evidence>
<evidence type="ECO:0000256" key="2">
    <source>
        <dbReference type="ARBA" id="ARBA00004496"/>
    </source>
</evidence>
<keyword evidence="4" id="KW-0963">Cytoplasm</keyword>
<evidence type="ECO:0000256" key="6">
    <source>
        <dbReference type="ARBA" id="ARBA00023015"/>
    </source>
</evidence>
<accession>A0A0A1N1I5</accession>
<dbReference type="VEuPathDB" id="FungiDB:BCV72DRAFT_254474"/>
<dbReference type="Proteomes" id="UP000242381">
    <property type="component" value="Unassembled WGS sequence"/>
</dbReference>
<dbReference type="GO" id="GO:0005634">
    <property type="term" value="C:nucleus"/>
    <property type="evidence" value="ECO:0007669"/>
    <property type="project" value="UniProtKB-SubCell"/>
</dbReference>
<comment type="similarity">
    <text evidence="3">Belongs to the WHI5/NRM1 family.</text>
</comment>
<reference evidence="10 11" key="1">
    <citation type="journal article" date="2016" name="Proc. Natl. Acad. Sci. U.S.A.">
        <title>Lipid metabolic changes in an early divergent fungus govern the establishment of a mutualistic symbiosis with endobacteria.</title>
        <authorList>
            <person name="Lastovetsky O.A."/>
            <person name="Gaspar M.L."/>
            <person name="Mondo S.J."/>
            <person name="LaButti K.M."/>
            <person name="Sandor L."/>
            <person name="Grigoriev I.V."/>
            <person name="Henry S.A."/>
            <person name="Pawlowska T.E."/>
        </authorList>
    </citation>
    <scope>NUCLEOTIDE SEQUENCE [LARGE SCALE GENOMIC DNA]</scope>
    <source>
        <strain evidence="10 11">ATCC 11559</strain>
    </source>
</reference>
<keyword evidence="7" id="KW-0804">Transcription</keyword>
<evidence type="ECO:0000256" key="3">
    <source>
        <dbReference type="ARBA" id="ARBA00006922"/>
    </source>
</evidence>
<evidence type="ECO:0000256" key="8">
    <source>
        <dbReference type="ARBA" id="ARBA00023242"/>
    </source>
</evidence>
<feature type="region of interest" description="Disordered" evidence="9">
    <location>
        <begin position="98"/>
        <end position="133"/>
    </location>
</feature>
<protein>
    <submittedName>
        <fullName evidence="10">Uncharacterized protein</fullName>
    </submittedName>
</protein>
<proteinExistence type="inferred from homology"/>
<keyword evidence="6" id="KW-0805">Transcription regulation</keyword>
<organism evidence="10 11">
    <name type="scientific">Rhizopus microsporus</name>
    <dbReference type="NCBI Taxonomy" id="58291"/>
    <lineage>
        <taxon>Eukaryota</taxon>
        <taxon>Fungi</taxon>
        <taxon>Fungi incertae sedis</taxon>
        <taxon>Mucoromycota</taxon>
        <taxon>Mucoromycotina</taxon>
        <taxon>Mucoromycetes</taxon>
        <taxon>Mucorales</taxon>
        <taxon>Mucorineae</taxon>
        <taxon>Rhizopodaceae</taxon>
        <taxon>Rhizopus</taxon>
    </lineage>
</organism>
<evidence type="ECO:0000313" key="11">
    <source>
        <dbReference type="Proteomes" id="UP000242381"/>
    </source>
</evidence>
<evidence type="ECO:0000313" key="10">
    <source>
        <dbReference type="EMBL" id="ORE17901.1"/>
    </source>
</evidence>
<evidence type="ECO:0000256" key="5">
    <source>
        <dbReference type="ARBA" id="ARBA00022491"/>
    </source>
</evidence>
<keyword evidence="8" id="KW-0539">Nucleus</keyword>
<gene>
    <name evidence="10" type="ORF">BCV71DRAFT_291238</name>
</gene>
<dbReference type="Pfam" id="PF08528">
    <property type="entry name" value="Whi5"/>
    <property type="match status" value="1"/>
</dbReference>
<dbReference type="OMA" id="VECFWKQ"/>
<dbReference type="GO" id="GO:0005737">
    <property type="term" value="C:cytoplasm"/>
    <property type="evidence" value="ECO:0007669"/>
    <property type="project" value="UniProtKB-SubCell"/>
</dbReference>
<name>A0A0A1N1I5_RHIZD</name>
<dbReference type="EMBL" id="KV921343">
    <property type="protein sequence ID" value="ORE17901.1"/>
    <property type="molecule type" value="Genomic_DNA"/>
</dbReference>
<keyword evidence="5" id="KW-0678">Repressor</keyword>
<dbReference type="AlphaFoldDB" id="A0A0A1N1I5"/>
<comment type="subcellular location">
    <subcellularLocation>
        <location evidence="2">Cytoplasm</location>
    </subcellularLocation>
    <subcellularLocation>
        <location evidence="1">Nucleus</location>
    </subcellularLocation>
</comment>
<evidence type="ECO:0000256" key="1">
    <source>
        <dbReference type="ARBA" id="ARBA00004123"/>
    </source>
</evidence>
<dbReference type="InterPro" id="IPR013734">
    <property type="entry name" value="TF_Nrm1/Whi5"/>
</dbReference>
<evidence type="ECO:0000256" key="4">
    <source>
        <dbReference type="ARBA" id="ARBA00022490"/>
    </source>
</evidence>
<sequence length="256" mass="29191">MQNNIKYIQTDLVYNQDINRHIESLRARLGFAKFKLNNGWENNTLLDVECLWKQKQKQLIKDIPIPRFTQQHIIDKCIHNNHHPSQYKRSRLLNRSLSSPVTSPNDLMDDDFTERPNKKYRRKSSHLTHTTNTTASIATAMPTSPANIHDNDNAMLKTDNRPIKNSLDFLSYAIAMTEKDRQQDNQEDDQNWTRTSQLRLSLSIPNLLVEDKNPEISSTTNSVSSSSTTTTTTTTAAAAAAAHAMMMFVNSNRSST</sequence>